<keyword evidence="4" id="KW-1185">Reference proteome</keyword>
<reference evidence="3 4" key="1">
    <citation type="journal article" date="2016" name="Mol. Biol. Evol.">
        <title>Comparative Genomics of Early-Diverging Mushroom-Forming Fungi Provides Insights into the Origins of Lignocellulose Decay Capabilities.</title>
        <authorList>
            <person name="Nagy L.G."/>
            <person name="Riley R."/>
            <person name="Tritt A."/>
            <person name="Adam C."/>
            <person name="Daum C."/>
            <person name="Floudas D."/>
            <person name="Sun H."/>
            <person name="Yadav J.S."/>
            <person name="Pangilinan J."/>
            <person name="Larsson K.H."/>
            <person name="Matsuura K."/>
            <person name="Barry K."/>
            <person name="Labutti K."/>
            <person name="Kuo R."/>
            <person name="Ohm R.A."/>
            <person name="Bhattacharya S.S."/>
            <person name="Shirouzu T."/>
            <person name="Yoshinaga Y."/>
            <person name="Martin F.M."/>
            <person name="Grigoriev I.V."/>
            <person name="Hibbett D.S."/>
        </authorList>
    </citation>
    <scope>NUCLEOTIDE SEQUENCE [LARGE SCALE GENOMIC DNA]</scope>
    <source>
        <strain evidence="3 4">HHB14362 ss-1</strain>
    </source>
</reference>
<feature type="region of interest" description="Disordered" evidence="1">
    <location>
        <begin position="91"/>
        <end position="137"/>
    </location>
</feature>
<name>A0A165P1K4_9AGAM</name>
<feature type="region of interest" description="Disordered" evidence="1">
    <location>
        <begin position="251"/>
        <end position="282"/>
    </location>
</feature>
<dbReference type="OrthoDB" id="3257491at2759"/>
<accession>A0A165P1K4</accession>
<dbReference type="EMBL" id="KV425621">
    <property type="protein sequence ID" value="KZT20401.1"/>
    <property type="molecule type" value="Genomic_DNA"/>
</dbReference>
<feature type="compositionally biased region" description="Basic residues" evidence="1">
    <location>
        <begin position="107"/>
        <end position="119"/>
    </location>
</feature>
<feature type="transmembrane region" description="Helical" evidence="2">
    <location>
        <begin position="58"/>
        <end position="83"/>
    </location>
</feature>
<evidence type="ECO:0000313" key="3">
    <source>
        <dbReference type="EMBL" id="KZT20401.1"/>
    </source>
</evidence>
<sequence length="457" mass="51578">MRYKHGCGRSPGALRGCRHMRYLILRLSHCLVSPQSTSRRRCSLGFGHPLLSPFTATYWAPTLSVVLIYLLLLFLLALSCILLPMAAPSSQSSPAGPPASATETNPTHHKKRMSWRKPVPKFLPSPPPSPPPSSPANRLLTFAVTATSSDVPPLPVDWRETIERVLTKDRWQRSDPIVAYGGGMDASVGDVWTRPISPTPDARWEYDSTGFFSPSTSTLDFSRHLADISERHRNIYHHEDRSQDVLLYQPETPEPRRSPKHLHRTYRPPTPPLPTHYKKRRLPDDDAALPMPLIEPYRRVYPDTPTIFGHRDTVLLHSLPPSTLNLSCATFPRTHSFAGWDVPVPPVVLPGPSPLKKPKSSLSLTKTVVRDSAMQPSRLSWFDLLCVRRKGTDRTKTHAQETKRIDLPGLPPVSRRKRLSMASTVELIERRHSTPFQAVSFLWDRIRCWSGNYIVKG</sequence>
<evidence type="ECO:0000256" key="1">
    <source>
        <dbReference type="SAM" id="MobiDB-lite"/>
    </source>
</evidence>
<dbReference type="Proteomes" id="UP000076761">
    <property type="component" value="Unassembled WGS sequence"/>
</dbReference>
<keyword evidence="2" id="KW-1133">Transmembrane helix</keyword>
<proteinExistence type="predicted"/>
<keyword evidence="2" id="KW-0812">Transmembrane</keyword>
<organism evidence="3 4">
    <name type="scientific">Neolentinus lepideus HHB14362 ss-1</name>
    <dbReference type="NCBI Taxonomy" id="1314782"/>
    <lineage>
        <taxon>Eukaryota</taxon>
        <taxon>Fungi</taxon>
        <taxon>Dikarya</taxon>
        <taxon>Basidiomycota</taxon>
        <taxon>Agaricomycotina</taxon>
        <taxon>Agaricomycetes</taxon>
        <taxon>Gloeophyllales</taxon>
        <taxon>Gloeophyllaceae</taxon>
        <taxon>Neolentinus</taxon>
    </lineage>
</organism>
<evidence type="ECO:0000313" key="4">
    <source>
        <dbReference type="Proteomes" id="UP000076761"/>
    </source>
</evidence>
<feature type="compositionally biased region" description="Low complexity" evidence="1">
    <location>
        <begin position="91"/>
        <end position="101"/>
    </location>
</feature>
<gene>
    <name evidence="3" type="ORF">NEOLEDRAFT_875399</name>
</gene>
<dbReference type="InParanoid" id="A0A165P1K4"/>
<protein>
    <submittedName>
        <fullName evidence="3">Uncharacterized protein</fullName>
    </submittedName>
</protein>
<dbReference type="AlphaFoldDB" id="A0A165P1K4"/>
<feature type="compositionally biased region" description="Pro residues" evidence="1">
    <location>
        <begin position="121"/>
        <end position="134"/>
    </location>
</feature>
<keyword evidence="2" id="KW-0472">Membrane</keyword>
<evidence type="ECO:0000256" key="2">
    <source>
        <dbReference type="SAM" id="Phobius"/>
    </source>
</evidence>